<evidence type="ECO:0000259" key="18">
    <source>
        <dbReference type="SMART" id="SM00382"/>
    </source>
</evidence>
<organism evidence="19 20">
    <name type="scientific">Exophiala aquamarina CBS 119918</name>
    <dbReference type="NCBI Taxonomy" id="1182545"/>
    <lineage>
        <taxon>Eukaryota</taxon>
        <taxon>Fungi</taxon>
        <taxon>Dikarya</taxon>
        <taxon>Ascomycota</taxon>
        <taxon>Pezizomycotina</taxon>
        <taxon>Eurotiomycetes</taxon>
        <taxon>Chaetothyriomycetidae</taxon>
        <taxon>Chaetothyriales</taxon>
        <taxon>Herpotrichiellaceae</taxon>
        <taxon>Exophiala</taxon>
    </lineage>
</organism>
<keyword evidence="15" id="KW-0472">Membrane</keyword>
<dbReference type="InterPro" id="IPR041569">
    <property type="entry name" value="AAA_lid_3"/>
</dbReference>
<accession>A0A072Q219</accession>
<sequence>MVAGYLRPQLVRSSKAAIECAICTQRLSLQFSRLRFPSRLSPSIARSYATVNPGDPKPPKNSSQGDNKSSGHPTEPPQKEPDSNQNDNSGKSKSDRTELSPLTAQESKQIDDMANMIKSGLPKSQVRAIDEAVGLIKKGGIPAELRQILDAQQKDPKHRIDLATTVRLVGVFTKLSRMSPEEVREKYGKDAQQSKLESERYETEETPLFEQSNKQKNREQGDKGKKKKTEGKPYTFDLKLDAGTTLLSSFFAYYIYRNLFPGESSRDITWQEFRTTFFDKGLVEKLTVINRNRVRVELHREAVASIYPESPAIRPNFYYYFSIGSVEAFERRLDEAHRELGIPSSERIPVAYSDEMPLSAAIFSFGPTLLFVGALFWLSRRAASGGGGQSGIFGIGKSRAKRFNHETDIRTKFSDVAGMDEAKLEIMEFVSFLKDPSKYQSLGAKIPRGAILSGPPGTGKTLLAKATAGESGVPFYSVSGSEFVEMFVGVGPSRVRDLFANARKNTPCIIFIDEIDAIGKSRAKSNFGGGNDERESTLNQILTEMDGFNTSEQVVVLAGTNRPDVLDKALMRPGRFDRHISIDRPTMDGRKQIFKVHLKKIVTSVDLEYLTGRLSALTPGFSGADIANCVNEAALIAARANATSVTMIHFEQAIERVIGGLEKKSLVLSPEEKKTVAYHEAGHAICGWFFKYADPLLKVSIIPRGQGALGYAQYLPGGGNDAYLMNVKQLMDRMAMTLGGRVSEEIWFESVTSGASDDFNKVTRMATAMVTEWGMSQKIGYLHYKDDEQRLHKPFSEETARNIDAEVRRIVDEAYKQCKDLLLEKKDQLQAVAEELLKKEVLVRDDLVRILGKRPFEDQGDFHKYFDNTEGKSAP</sequence>
<dbReference type="Gene3D" id="3.40.50.300">
    <property type="entry name" value="P-loop containing nucleotide triphosphate hydrolases"/>
    <property type="match status" value="1"/>
</dbReference>
<evidence type="ECO:0000256" key="5">
    <source>
        <dbReference type="ARBA" id="ARBA00022670"/>
    </source>
</evidence>
<evidence type="ECO:0000256" key="15">
    <source>
        <dbReference type="ARBA" id="ARBA00023136"/>
    </source>
</evidence>
<dbReference type="RefSeq" id="XP_013264525.1">
    <property type="nucleotide sequence ID" value="XM_013409071.1"/>
</dbReference>
<dbReference type="InterPro" id="IPR027417">
    <property type="entry name" value="P-loop_NTPase"/>
</dbReference>
<evidence type="ECO:0000256" key="2">
    <source>
        <dbReference type="ARBA" id="ARBA00004225"/>
    </source>
</evidence>
<feature type="domain" description="AAA+ ATPase" evidence="18">
    <location>
        <begin position="446"/>
        <end position="586"/>
    </location>
</feature>
<dbReference type="Pfam" id="PF06480">
    <property type="entry name" value="FtsH_ext"/>
    <property type="match status" value="1"/>
</dbReference>
<evidence type="ECO:0000256" key="3">
    <source>
        <dbReference type="ARBA" id="ARBA00010044"/>
    </source>
</evidence>
<dbReference type="InterPro" id="IPR003959">
    <property type="entry name" value="ATPase_AAA_core"/>
</dbReference>
<comment type="cofactor">
    <cofactor evidence="1">
        <name>Zn(2+)</name>
        <dbReference type="ChEBI" id="CHEBI:29105"/>
    </cofactor>
</comment>
<evidence type="ECO:0000256" key="6">
    <source>
        <dbReference type="ARBA" id="ARBA00022692"/>
    </source>
</evidence>
<comment type="similarity">
    <text evidence="3">In the C-terminal section; belongs to the peptidase M41 family.</text>
</comment>
<reference evidence="19 20" key="1">
    <citation type="submission" date="2013-03" db="EMBL/GenBank/DDBJ databases">
        <title>The Genome Sequence of Exophiala aquamarina CBS 119918.</title>
        <authorList>
            <consortium name="The Broad Institute Genomics Platform"/>
            <person name="Cuomo C."/>
            <person name="de Hoog S."/>
            <person name="Gorbushina A."/>
            <person name="Walker B."/>
            <person name="Young S.K."/>
            <person name="Zeng Q."/>
            <person name="Gargeya S."/>
            <person name="Fitzgerald M."/>
            <person name="Haas B."/>
            <person name="Abouelleil A."/>
            <person name="Allen A.W."/>
            <person name="Alvarado L."/>
            <person name="Arachchi H.M."/>
            <person name="Berlin A.M."/>
            <person name="Chapman S.B."/>
            <person name="Gainer-Dewar J."/>
            <person name="Goldberg J."/>
            <person name="Griggs A."/>
            <person name="Gujja S."/>
            <person name="Hansen M."/>
            <person name="Howarth C."/>
            <person name="Imamovic A."/>
            <person name="Ireland A."/>
            <person name="Larimer J."/>
            <person name="McCowan C."/>
            <person name="Murphy C."/>
            <person name="Pearson M."/>
            <person name="Poon T.W."/>
            <person name="Priest M."/>
            <person name="Roberts A."/>
            <person name="Saif S."/>
            <person name="Shea T."/>
            <person name="Sisk P."/>
            <person name="Sykes S."/>
            <person name="Wortman J."/>
            <person name="Nusbaum C."/>
            <person name="Birren B."/>
        </authorList>
    </citation>
    <scope>NUCLEOTIDE SEQUENCE [LARGE SCALE GENOMIC DNA]</scope>
    <source>
        <strain evidence="19 20">CBS 119918</strain>
    </source>
</reference>
<dbReference type="GO" id="GO:0034982">
    <property type="term" value="P:mitochondrial protein processing"/>
    <property type="evidence" value="ECO:0007669"/>
    <property type="project" value="TreeGrafter"/>
</dbReference>
<keyword evidence="8" id="KW-0547">Nucleotide-binding</keyword>
<gene>
    <name evidence="19" type="ORF">A1O9_03507</name>
</gene>
<dbReference type="Gene3D" id="1.20.58.760">
    <property type="entry name" value="Peptidase M41"/>
    <property type="match status" value="1"/>
</dbReference>
<dbReference type="VEuPathDB" id="FungiDB:A1O9_03507"/>
<dbReference type="CDD" id="cd19501">
    <property type="entry name" value="RecA-like_FtsH"/>
    <property type="match status" value="1"/>
</dbReference>
<dbReference type="AlphaFoldDB" id="A0A072Q219"/>
<dbReference type="GO" id="GO:0004176">
    <property type="term" value="F:ATP-dependent peptidase activity"/>
    <property type="evidence" value="ECO:0007669"/>
    <property type="project" value="InterPro"/>
</dbReference>
<dbReference type="InterPro" id="IPR003593">
    <property type="entry name" value="AAA+_ATPase"/>
</dbReference>
<keyword evidence="20" id="KW-1185">Reference proteome</keyword>
<evidence type="ECO:0000256" key="12">
    <source>
        <dbReference type="ARBA" id="ARBA00022989"/>
    </source>
</evidence>
<evidence type="ECO:0000256" key="16">
    <source>
        <dbReference type="ARBA" id="ARBA00048778"/>
    </source>
</evidence>
<dbReference type="PANTHER" id="PTHR43655">
    <property type="entry name" value="ATP-DEPENDENT PROTEASE"/>
    <property type="match status" value="1"/>
</dbReference>
<evidence type="ECO:0000256" key="9">
    <source>
        <dbReference type="ARBA" id="ARBA00022801"/>
    </source>
</evidence>
<protein>
    <submittedName>
        <fullName evidence="19">AFG3 family protein</fullName>
    </submittedName>
</protein>
<dbReference type="InterPro" id="IPR005936">
    <property type="entry name" value="FtsH"/>
</dbReference>
<dbReference type="FunFam" id="3.40.1690.20:FF:000003">
    <property type="entry name" value="Mitochondrial inner membrane AAA protease Yta12, putative"/>
    <property type="match status" value="1"/>
</dbReference>
<dbReference type="InterPro" id="IPR011546">
    <property type="entry name" value="Pept_M41_FtsH_extracell"/>
</dbReference>
<comment type="catalytic activity">
    <reaction evidence="16">
        <text>ATP + H2O = ADP + phosphate + H(+)</text>
        <dbReference type="Rhea" id="RHEA:13065"/>
        <dbReference type="ChEBI" id="CHEBI:15377"/>
        <dbReference type="ChEBI" id="CHEBI:15378"/>
        <dbReference type="ChEBI" id="CHEBI:30616"/>
        <dbReference type="ChEBI" id="CHEBI:43474"/>
        <dbReference type="ChEBI" id="CHEBI:456216"/>
    </reaction>
    <physiologicalReaction direction="left-to-right" evidence="16">
        <dbReference type="Rhea" id="RHEA:13066"/>
    </physiologicalReaction>
</comment>
<feature type="region of interest" description="Disordered" evidence="17">
    <location>
        <begin position="47"/>
        <end position="110"/>
    </location>
</feature>
<dbReference type="Pfam" id="PF01434">
    <property type="entry name" value="Peptidase_M41"/>
    <property type="match status" value="1"/>
</dbReference>
<dbReference type="NCBIfam" id="TIGR01241">
    <property type="entry name" value="FtsH_fam"/>
    <property type="match status" value="1"/>
</dbReference>
<evidence type="ECO:0000256" key="13">
    <source>
        <dbReference type="ARBA" id="ARBA00023049"/>
    </source>
</evidence>
<evidence type="ECO:0000256" key="10">
    <source>
        <dbReference type="ARBA" id="ARBA00022833"/>
    </source>
</evidence>
<feature type="compositionally biased region" description="Basic and acidic residues" evidence="17">
    <location>
        <begin position="180"/>
        <end position="189"/>
    </location>
</feature>
<dbReference type="GO" id="GO:0030163">
    <property type="term" value="P:protein catabolic process"/>
    <property type="evidence" value="ECO:0007669"/>
    <property type="project" value="EnsemblFungi"/>
</dbReference>
<evidence type="ECO:0000256" key="8">
    <source>
        <dbReference type="ARBA" id="ARBA00022741"/>
    </source>
</evidence>
<keyword evidence="10" id="KW-0862">Zinc</keyword>
<evidence type="ECO:0000256" key="4">
    <source>
        <dbReference type="ARBA" id="ARBA00010550"/>
    </source>
</evidence>
<feature type="region of interest" description="Disordered" evidence="17">
    <location>
        <begin position="180"/>
        <end position="229"/>
    </location>
</feature>
<evidence type="ECO:0000256" key="1">
    <source>
        <dbReference type="ARBA" id="ARBA00001947"/>
    </source>
</evidence>
<keyword evidence="6" id="KW-0812">Transmembrane</keyword>
<dbReference type="GO" id="GO:0005524">
    <property type="term" value="F:ATP binding"/>
    <property type="evidence" value="ECO:0007669"/>
    <property type="project" value="UniProtKB-KW"/>
</dbReference>
<keyword evidence="12" id="KW-1133">Transmembrane helix</keyword>
<keyword evidence="5" id="KW-0645">Protease</keyword>
<dbReference type="GO" id="GO:0140567">
    <property type="term" value="F:membrane protein dislocase activity"/>
    <property type="evidence" value="ECO:0007669"/>
    <property type="project" value="EnsemblFungi"/>
</dbReference>
<dbReference type="Pfam" id="PF17862">
    <property type="entry name" value="AAA_lid_3"/>
    <property type="match status" value="1"/>
</dbReference>
<evidence type="ECO:0000313" key="19">
    <source>
        <dbReference type="EMBL" id="KEF61935.1"/>
    </source>
</evidence>
<dbReference type="GO" id="GO:0004222">
    <property type="term" value="F:metalloendopeptidase activity"/>
    <property type="evidence" value="ECO:0007669"/>
    <property type="project" value="InterPro"/>
</dbReference>
<feature type="compositionally biased region" description="Polar residues" evidence="17">
    <location>
        <begin position="60"/>
        <end position="72"/>
    </location>
</feature>
<dbReference type="FunFam" id="3.40.50.300:FF:000001">
    <property type="entry name" value="ATP-dependent zinc metalloprotease FtsH"/>
    <property type="match status" value="1"/>
</dbReference>
<evidence type="ECO:0000256" key="7">
    <source>
        <dbReference type="ARBA" id="ARBA00022723"/>
    </source>
</evidence>
<dbReference type="Pfam" id="PF00004">
    <property type="entry name" value="AAA"/>
    <property type="match status" value="1"/>
</dbReference>
<name>A0A072Q219_9EURO</name>
<dbReference type="HAMAP" id="MF_01458">
    <property type="entry name" value="FtsH"/>
    <property type="match status" value="1"/>
</dbReference>
<dbReference type="HOGENOM" id="CLU_000688_23_4_1"/>
<dbReference type="GO" id="GO:0065003">
    <property type="term" value="P:protein-containing complex assembly"/>
    <property type="evidence" value="ECO:0007669"/>
    <property type="project" value="EnsemblFungi"/>
</dbReference>
<dbReference type="MEROPS" id="M41.003"/>
<keyword evidence="9" id="KW-0378">Hydrolase</keyword>
<evidence type="ECO:0000256" key="14">
    <source>
        <dbReference type="ARBA" id="ARBA00023128"/>
    </source>
</evidence>
<proteinExistence type="inferred from homology"/>
<keyword evidence="13" id="KW-0482">Metalloprotease</keyword>
<dbReference type="STRING" id="1182545.A0A072Q219"/>
<dbReference type="GO" id="GO:0016887">
    <property type="term" value="F:ATP hydrolysis activity"/>
    <property type="evidence" value="ECO:0007669"/>
    <property type="project" value="EnsemblFungi"/>
</dbReference>
<evidence type="ECO:0000256" key="17">
    <source>
        <dbReference type="SAM" id="MobiDB-lite"/>
    </source>
</evidence>
<dbReference type="SUPFAM" id="SSF52540">
    <property type="entry name" value="P-loop containing nucleoside triphosphate hydrolases"/>
    <property type="match status" value="1"/>
</dbReference>
<dbReference type="PANTHER" id="PTHR43655:SF2">
    <property type="entry name" value="AFG3 LIKE MATRIX AAA PEPTIDASE SUBUNIT 2, ISOFORM A"/>
    <property type="match status" value="1"/>
</dbReference>
<dbReference type="Proteomes" id="UP000027920">
    <property type="component" value="Unassembled WGS sequence"/>
</dbReference>
<dbReference type="FunFam" id="1.20.58.760:FF:000003">
    <property type="entry name" value="AFG3-like AAA ATPase 2"/>
    <property type="match status" value="1"/>
</dbReference>
<dbReference type="InterPro" id="IPR003960">
    <property type="entry name" value="ATPase_AAA_CS"/>
</dbReference>
<dbReference type="GO" id="GO:0008270">
    <property type="term" value="F:zinc ion binding"/>
    <property type="evidence" value="ECO:0007669"/>
    <property type="project" value="InterPro"/>
</dbReference>
<dbReference type="GO" id="GO:0097002">
    <property type="term" value="C:mitochondrial inner boundary membrane"/>
    <property type="evidence" value="ECO:0007669"/>
    <property type="project" value="EnsemblFungi"/>
</dbReference>
<dbReference type="SMART" id="SM00382">
    <property type="entry name" value="AAA"/>
    <property type="match status" value="1"/>
</dbReference>
<dbReference type="InterPro" id="IPR037219">
    <property type="entry name" value="Peptidase_M41-like"/>
</dbReference>
<dbReference type="InterPro" id="IPR050928">
    <property type="entry name" value="ATP-dep_Zn_Metalloprotease"/>
</dbReference>
<comment type="subcellular location">
    <subcellularLocation>
        <location evidence="2">Mitochondrion membrane</location>
        <topology evidence="2">Multi-pass membrane protein</topology>
    </subcellularLocation>
</comment>
<dbReference type="GeneID" id="25278441"/>
<dbReference type="EMBL" id="AMGV01000002">
    <property type="protein sequence ID" value="KEF61935.1"/>
    <property type="molecule type" value="Genomic_DNA"/>
</dbReference>
<dbReference type="InterPro" id="IPR000642">
    <property type="entry name" value="Peptidase_M41"/>
</dbReference>
<dbReference type="GO" id="GO:0005745">
    <property type="term" value="C:m-AAA complex"/>
    <property type="evidence" value="ECO:0007669"/>
    <property type="project" value="EnsemblFungi"/>
</dbReference>
<dbReference type="OrthoDB" id="1413014at2759"/>
<evidence type="ECO:0000256" key="11">
    <source>
        <dbReference type="ARBA" id="ARBA00022840"/>
    </source>
</evidence>
<comment type="caution">
    <text evidence="19">The sequence shown here is derived from an EMBL/GenBank/DDBJ whole genome shotgun (WGS) entry which is preliminary data.</text>
</comment>
<dbReference type="SUPFAM" id="SSF140990">
    <property type="entry name" value="FtsH protease domain-like"/>
    <property type="match status" value="1"/>
</dbReference>
<dbReference type="GO" id="GO:0006465">
    <property type="term" value="P:signal peptide processing"/>
    <property type="evidence" value="ECO:0007669"/>
    <property type="project" value="EnsemblFungi"/>
</dbReference>
<dbReference type="FunFam" id="1.10.8.60:FF:000019">
    <property type="entry name" value="AFG3-like AAA ATPase 2"/>
    <property type="match status" value="1"/>
</dbReference>
<keyword evidence="7" id="KW-0479">Metal-binding</keyword>
<dbReference type="Gene3D" id="3.40.1690.20">
    <property type="match status" value="1"/>
</dbReference>
<keyword evidence="11" id="KW-0067">ATP-binding</keyword>
<dbReference type="Gene3D" id="1.10.8.60">
    <property type="match status" value="1"/>
</dbReference>
<dbReference type="PROSITE" id="PS00674">
    <property type="entry name" value="AAA"/>
    <property type="match status" value="1"/>
</dbReference>
<dbReference type="GO" id="GO:0030150">
    <property type="term" value="P:protein import into mitochondrial matrix"/>
    <property type="evidence" value="ECO:0007669"/>
    <property type="project" value="EnsemblFungi"/>
</dbReference>
<comment type="similarity">
    <text evidence="4">In the N-terminal section; belongs to the AAA ATPase family.</text>
</comment>
<evidence type="ECO:0000313" key="20">
    <source>
        <dbReference type="Proteomes" id="UP000027920"/>
    </source>
</evidence>
<keyword evidence="14" id="KW-0496">Mitochondrion</keyword>